<evidence type="ECO:0000313" key="15">
    <source>
        <dbReference type="EMBL" id="AWW29043.1"/>
    </source>
</evidence>
<dbReference type="InterPro" id="IPR017853">
    <property type="entry name" value="GH"/>
</dbReference>
<evidence type="ECO:0000256" key="8">
    <source>
        <dbReference type="ARBA" id="ARBA00023295"/>
    </source>
</evidence>
<dbReference type="Gene3D" id="2.70.98.10">
    <property type="match status" value="1"/>
</dbReference>
<keyword evidence="7" id="KW-0106">Calcium</keyword>
<dbReference type="InterPro" id="IPR013783">
    <property type="entry name" value="Ig-like_fold"/>
</dbReference>
<dbReference type="InterPro" id="IPR006103">
    <property type="entry name" value="Glyco_hydro_2_cat"/>
</dbReference>
<dbReference type="InterPro" id="IPR036156">
    <property type="entry name" value="Beta-gal/glucu_dom_sf"/>
</dbReference>
<evidence type="ECO:0000259" key="14">
    <source>
        <dbReference type="Pfam" id="PF16353"/>
    </source>
</evidence>
<evidence type="ECO:0000256" key="9">
    <source>
        <dbReference type="RuleBase" id="RU361154"/>
    </source>
</evidence>
<dbReference type="InterPro" id="IPR006101">
    <property type="entry name" value="Glyco_hydro_2"/>
</dbReference>
<dbReference type="PRINTS" id="PR00132">
    <property type="entry name" value="GLHYDRLASE2"/>
</dbReference>
<keyword evidence="8 9" id="KW-0326">Glycosidase</keyword>
<sequence length="944" mass="106118">MTINMIPQRMQACVAKSTWLLFMFMAFGLNAQQTEQQFLSGTDSKNTVEWDFFCTGGRNSGEWTTINVPSHWEQEGFGTYNYGRDYVTYGKNFQFADEQGKYKHTFTVPEDWQGKTIELVFEGSMTDTEVKVNGQLAGDIHQGAFYRFKYDITDKLKFGEENLLEVTVSKMSADHSVNRAERYADYWIFGGIFRPVYLEAMPKQHIAQAAITAEADGSFSAEVTLEGLEKNAELAATITDQSGNVVSQFITNAKKNDKKVVISDKLDEVNTWTSESPNLYHLTLSLEHKGEQLHKIHERFGFRTIEIKQGDGIYVNGTKIKLKGVNRHAFWPETGRSLTPAINLNDVLLIKEMNMNAVRTAHYPPDPSFLDYCDSLGLYVMDELAGWQNAYDTAPGEKLVKELVERDLNHPSILFWSNGNEGGTNKELDDDFGMYDPSGRPVLHAHHRPGNSHNDVDTDHYENYKSLQSKLQDTLIYMPTEFLHGQDDGGGASGLTDYWELMWKSKMSAGGFLWVLSDEGIIRTDIHNKIDVNRLNAPDGLVGPFRQKEGSVYAIKEIYSPVHIAAINDIATWDGVLQLENRYHFTNLAEVTFDWKLVTFNAIGNPQTGYKTLQSGQLQGPDLAPTASGTLQLPLPSNYNEQDALMLTATDPHGEEIYTWSWRLQPNRQLIQETIMAKGDEASKVEDKDSVLTISGGRFALTFNKADGKLINIKKPSGPELSFGNGPVFTEGEISVNDVSYEEKDGTAVFRVNYDGAMKYAEWSIADNGWVTLDYEYELPEGDYAYPGISFDYPEANVISAKWLGKGPFRVWKNRPQGRFDLHQNMYNDTHTGATPWEYPEFKGYFGDVAWMEINTAQGKFYVVAKEPNLYVRLFDFYGISGPKGHPALPNGDISFLDAIPALGSKLALGITGNAGVYGPMGENTHMDGPVKRTLYFYFGILQD</sequence>
<feature type="domain" description="Beta-galactosidase" evidence="14">
    <location>
        <begin position="578"/>
        <end position="644"/>
    </location>
</feature>
<evidence type="ECO:0000256" key="5">
    <source>
        <dbReference type="ARBA" id="ARBA00012756"/>
    </source>
</evidence>
<dbReference type="InterPro" id="IPR023230">
    <property type="entry name" value="Glyco_hydro_2_CS"/>
</dbReference>
<dbReference type="SUPFAM" id="SSF51445">
    <property type="entry name" value="(Trans)glycosidases"/>
    <property type="match status" value="1"/>
</dbReference>
<dbReference type="Gene3D" id="2.60.120.260">
    <property type="entry name" value="Galactose-binding domain-like"/>
    <property type="match status" value="1"/>
</dbReference>
<keyword evidence="6 9" id="KW-0378">Hydrolase</keyword>
<dbReference type="GO" id="GO:0009341">
    <property type="term" value="C:beta-galactosidase complex"/>
    <property type="evidence" value="ECO:0007669"/>
    <property type="project" value="TreeGrafter"/>
</dbReference>
<dbReference type="GO" id="GO:0004565">
    <property type="term" value="F:beta-galactosidase activity"/>
    <property type="evidence" value="ECO:0007669"/>
    <property type="project" value="UniProtKB-EC"/>
</dbReference>
<keyword evidence="16" id="KW-1185">Reference proteome</keyword>
<comment type="subunit">
    <text evidence="4">Monomer.</text>
</comment>
<evidence type="ECO:0000259" key="11">
    <source>
        <dbReference type="Pfam" id="PF00703"/>
    </source>
</evidence>
<evidence type="ECO:0000256" key="2">
    <source>
        <dbReference type="ARBA" id="ARBA00001913"/>
    </source>
</evidence>
<dbReference type="PANTHER" id="PTHR46323:SF2">
    <property type="entry name" value="BETA-GALACTOSIDASE"/>
    <property type="match status" value="1"/>
</dbReference>
<dbReference type="InterPro" id="IPR011013">
    <property type="entry name" value="Gal_mutarotase_sf_dom"/>
</dbReference>
<dbReference type="OrthoDB" id="1007335at2"/>
<evidence type="ECO:0000259" key="12">
    <source>
        <dbReference type="Pfam" id="PF02836"/>
    </source>
</evidence>
<dbReference type="InterPro" id="IPR032312">
    <property type="entry name" value="LacZ_4"/>
</dbReference>
<dbReference type="GO" id="GO:0005990">
    <property type="term" value="P:lactose catabolic process"/>
    <property type="evidence" value="ECO:0007669"/>
    <property type="project" value="TreeGrafter"/>
</dbReference>
<protein>
    <recommendedName>
        <fullName evidence="5 9">Beta-galactosidase</fullName>
        <ecNumber evidence="5 9">3.2.1.23</ecNumber>
    </recommendedName>
    <alternativeName>
        <fullName evidence="9">Lactase</fullName>
    </alternativeName>
</protein>
<feature type="domain" description="Glycoside hydrolase family 2 catalytic" evidence="12">
    <location>
        <begin position="306"/>
        <end position="526"/>
    </location>
</feature>
<comment type="catalytic activity">
    <reaction evidence="1 9">
        <text>Hydrolysis of terminal non-reducing beta-D-galactose residues in beta-D-galactosides.</text>
        <dbReference type="EC" id="3.2.1.23"/>
    </reaction>
</comment>
<dbReference type="InterPro" id="IPR006104">
    <property type="entry name" value="Glyco_hydro_2_N"/>
</dbReference>
<evidence type="ECO:0000256" key="4">
    <source>
        <dbReference type="ARBA" id="ARBA00011245"/>
    </source>
</evidence>
<proteinExistence type="inferred from homology"/>
<dbReference type="Pfam" id="PF16353">
    <property type="entry name" value="LacZ_4"/>
    <property type="match status" value="1"/>
</dbReference>
<dbReference type="SUPFAM" id="SSF49785">
    <property type="entry name" value="Galactose-binding domain-like"/>
    <property type="match status" value="1"/>
</dbReference>
<dbReference type="KEGG" id="est:DN752_02200"/>
<dbReference type="Pfam" id="PF02837">
    <property type="entry name" value="Glyco_hydro_2_N"/>
    <property type="match status" value="1"/>
</dbReference>
<dbReference type="EC" id="3.2.1.23" evidence="5 9"/>
<dbReference type="Pfam" id="PF00703">
    <property type="entry name" value="Glyco_hydro_2"/>
    <property type="match status" value="1"/>
</dbReference>
<dbReference type="InterPro" id="IPR050347">
    <property type="entry name" value="Bact_Beta-galactosidase"/>
</dbReference>
<dbReference type="InterPro" id="IPR008979">
    <property type="entry name" value="Galactose-bd-like_sf"/>
</dbReference>
<gene>
    <name evidence="15" type="ORF">DN752_02200</name>
</gene>
<dbReference type="AlphaFoldDB" id="A0A2Z4IF21"/>
<evidence type="ECO:0000259" key="13">
    <source>
        <dbReference type="Pfam" id="PF02837"/>
    </source>
</evidence>
<evidence type="ECO:0000256" key="7">
    <source>
        <dbReference type="ARBA" id="ARBA00022837"/>
    </source>
</evidence>
<feature type="domain" description="Glycoside hydrolase family 2 immunoglobulin-like beta-sandwich" evidence="11">
    <location>
        <begin position="205"/>
        <end position="303"/>
    </location>
</feature>
<accession>A0A2Z4IF21</accession>
<comment type="cofactor">
    <cofactor evidence="2">
        <name>Ca(2+)</name>
        <dbReference type="ChEBI" id="CHEBI:29108"/>
    </cofactor>
</comment>
<dbReference type="EMBL" id="CP030041">
    <property type="protein sequence ID" value="AWW29043.1"/>
    <property type="molecule type" value="Genomic_DNA"/>
</dbReference>
<evidence type="ECO:0000256" key="10">
    <source>
        <dbReference type="SAM" id="SignalP"/>
    </source>
</evidence>
<dbReference type="SUPFAM" id="SSF74650">
    <property type="entry name" value="Galactose mutarotase-like"/>
    <property type="match status" value="1"/>
</dbReference>
<evidence type="ECO:0000256" key="3">
    <source>
        <dbReference type="ARBA" id="ARBA00007401"/>
    </source>
</evidence>
<dbReference type="SUPFAM" id="SSF49303">
    <property type="entry name" value="beta-Galactosidase/glucuronidase domain"/>
    <property type="match status" value="2"/>
</dbReference>
<dbReference type="PROSITE" id="PS00719">
    <property type="entry name" value="GLYCOSYL_HYDROL_F2_1"/>
    <property type="match status" value="1"/>
</dbReference>
<feature type="signal peptide" evidence="10">
    <location>
        <begin position="1"/>
        <end position="31"/>
    </location>
</feature>
<organism evidence="15 16">
    <name type="scientific">Echinicola strongylocentroti</name>
    <dbReference type="NCBI Taxonomy" id="1795355"/>
    <lineage>
        <taxon>Bacteria</taxon>
        <taxon>Pseudomonadati</taxon>
        <taxon>Bacteroidota</taxon>
        <taxon>Cytophagia</taxon>
        <taxon>Cytophagales</taxon>
        <taxon>Cyclobacteriaceae</taxon>
        <taxon>Echinicola</taxon>
    </lineage>
</organism>
<dbReference type="RefSeq" id="WP_112782463.1">
    <property type="nucleotide sequence ID" value="NZ_CP030041.1"/>
</dbReference>
<feature type="domain" description="Glycosyl hydrolases family 2 sugar binding" evidence="13">
    <location>
        <begin position="62"/>
        <end position="202"/>
    </location>
</feature>
<dbReference type="Proteomes" id="UP000248688">
    <property type="component" value="Chromosome"/>
</dbReference>
<name>A0A2Z4IF21_9BACT</name>
<dbReference type="GO" id="GO:0030246">
    <property type="term" value="F:carbohydrate binding"/>
    <property type="evidence" value="ECO:0007669"/>
    <property type="project" value="InterPro"/>
</dbReference>
<dbReference type="InterPro" id="IPR014718">
    <property type="entry name" value="GH-type_carb-bd"/>
</dbReference>
<evidence type="ECO:0000256" key="1">
    <source>
        <dbReference type="ARBA" id="ARBA00001412"/>
    </source>
</evidence>
<dbReference type="Gene3D" id="3.20.20.80">
    <property type="entry name" value="Glycosidases"/>
    <property type="match status" value="1"/>
</dbReference>
<feature type="chain" id="PRO_5016369262" description="Beta-galactosidase" evidence="10">
    <location>
        <begin position="32"/>
        <end position="944"/>
    </location>
</feature>
<evidence type="ECO:0000313" key="16">
    <source>
        <dbReference type="Proteomes" id="UP000248688"/>
    </source>
</evidence>
<dbReference type="InterPro" id="IPR006102">
    <property type="entry name" value="Ig-like_GH2"/>
</dbReference>
<reference evidence="15 16" key="1">
    <citation type="submission" date="2018-06" db="EMBL/GenBank/DDBJ databases">
        <title>Echinicola strongylocentroti sp. nov., isolated from a sea urchin Strongylocentrotus intermedius.</title>
        <authorList>
            <person name="Bae S.S."/>
        </authorList>
    </citation>
    <scope>NUCLEOTIDE SEQUENCE [LARGE SCALE GENOMIC DNA]</scope>
    <source>
        <strain evidence="15 16">MEBiC08714</strain>
    </source>
</reference>
<keyword evidence="10" id="KW-0732">Signal</keyword>
<comment type="similarity">
    <text evidence="3 9">Belongs to the glycosyl hydrolase 2 family.</text>
</comment>
<dbReference type="Pfam" id="PF02836">
    <property type="entry name" value="Glyco_hydro_2_C"/>
    <property type="match status" value="1"/>
</dbReference>
<dbReference type="Gene3D" id="2.60.40.10">
    <property type="entry name" value="Immunoglobulins"/>
    <property type="match status" value="2"/>
</dbReference>
<evidence type="ECO:0000256" key="6">
    <source>
        <dbReference type="ARBA" id="ARBA00022801"/>
    </source>
</evidence>
<dbReference type="PANTHER" id="PTHR46323">
    <property type="entry name" value="BETA-GALACTOSIDASE"/>
    <property type="match status" value="1"/>
</dbReference>